<dbReference type="CDD" id="cd02966">
    <property type="entry name" value="TlpA_like_family"/>
    <property type="match status" value="1"/>
</dbReference>
<proteinExistence type="predicted"/>
<protein>
    <recommendedName>
        <fullName evidence="1">Thioredoxin domain-containing protein</fullName>
    </recommendedName>
</protein>
<dbReference type="EMBL" id="BAABGA010000006">
    <property type="protein sequence ID" value="GAA4444001.1"/>
    <property type="molecule type" value="Genomic_DNA"/>
</dbReference>
<dbReference type="Pfam" id="PF00578">
    <property type="entry name" value="AhpC-TSA"/>
    <property type="match status" value="1"/>
</dbReference>
<evidence type="ECO:0000313" key="2">
    <source>
        <dbReference type="EMBL" id="GAA4444001.1"/>
    </source>
</evidence>
<organism evidence="2 3">
    <name type="scientific">Novipirellula rosea</name>
    <dbReference type="NCBI Taxonomy" id="1031540"/>
    <lineage>
        <taxon>Bacteria</taxon>
        <taxon>Pseudomonadati</taxon>
        <taxon>Planctomycetota</taxon>
        <taxon>Planctomycetia</taxon>
        <taxon>Pirellulales</taxon>
        <taxon>Pirellulaceae</taxon>
        <taxon>Novipirellula</taxon>
    </lineage>
</organism>
<evidence type="ECO:0000313" key="3">
    <source>
        <dbReference type="Proteomes" id="UP001500840"/>
    </source>
</evidence>
<dbReference type="Proteomes" id="UP001500840">
    <property type="component" value="Unassembled WGS sequence"/>
</dbReference>
<gene>
    <name evidence="2" type="ORF">GCM10023156_01790</name>
</gene>
<dbReference type="InterPro" id="IPR036249">
    <property type="entry name" value="Thioredoxin-like_sf"/>
</dbReference>
<dbReference type="InterPro" id="IPR050553">
    <property type="entry name" value="Thioredoxin_ResA/DsbE_sf"/>
</dbReference>
<dbReference type="SUPFAM" id="SSF52833">
    <property type="entry name" value="Thioredoxin-like"/>
    <property type="match status" value="1"/>
</dbReference>
<evidence type="ECO:0000259" key="1">
    <source>
        <dbReference type="PROSITE" id="PS51352"/>
    </source>
</evidence>
<feature type="domain" description="Thioredoxin" evidence="1">
    <location>
        <begin position="279"/>
        <end position="419"/>
    </location>
</feature>
<dbReference type="PANTHER" id="PTHR42852:SF17">
    <property type="entry name" value="THIOREDOXIN-LIKE PROTEIN HI_1115"/>
    <property type="match status" value="1"/>
</dbReference>
<keyword evidence="3" id="KW-1185">Reference proteome</keyword>
<dbReference type="InterPro" id="IPR000866">
    <property type="entry name" value="AhpC/TSA"/>
</dbReference>
<dbReference type="Gene3D" id="3.40.30.10">
    <property type="entry name" value="Glutaredoxin"/>
    <property type="match status" value="1"/>
</dbReference>
<reference evidence="3" key="1">
    <citation type="journal article" date="2019" name="Int. J. Syst. Evol. Microbiol.">
        <title>The Global Catalogue of Microorganisms (GCM) 10K type strain sequencing project: providing services to taxonomists for standard genome sequencing and annotation.</title>
        <authorList>
            <consortium name="The Broad Institute Genomics Platform"/>
            <consortium name="The Broad Institute Genome Sequencing Center for Infectious Disease"/>
            <person name="Wu L."/>
            <person name="Ma J."/>
        </authorList>
    </citation>
    <scope>NUCLEOTIDE SEQUENCE [LARGE SCALE GENOMIC DNA]</scope>
    <source>
        <strain evidence="3">JCM 17759</strain>
    </source>
</reference>
<sequence>MISCAASSAEEVPNYFVASISTELQRATVSSNADTYAVVNCNALIVDDDVNLSALNEPDFVAALKNATPDRSSLRLVCRYQFPESGDRSLRKRLEKKLSEIAATAGYQDISSSQMSTSAAWIEAYQRVDPDDEIADAKEPLTENRRVRVFPVTTRLSKFVHGDTDCIVEIIHPIDGRTTEISAELKSSIREAVQSTELSQKHTLLFKLSSTEAGRETIEKLFDARLAPKAPDTTNPALLDFFAQQKKNYTPSPALLLAQELGFERIQYSHSPGGGAPEKLIGESAPNFKLTQLSGTELELQSFIKDRPALITFWGLACGPCRKEAPWLSAMHDKYSPHGFSIVAINGYNDKHEAVAEYVKDEHLSHPIVLGGRVVSDDHYHVGAYPTTFWVDSKGNVIDYEVGFTSPKQLEDRIKQLLGDAESQNADHRD</sequence>
<accession>A0ABP8M4J0</accession>
<name>A0ABP8M4J0_9BACT</name>
<dbReference type="PROSITE" id="PS51352">
    <property type="entry name" value="THIOREDOXIN_2"/>
    <property type="match status" value="1"/>
</dbReference>
<comment type="caution">
    <text evidence="2">The sequence shown here is derived from an EMBL/GenBank/DDBJ whole genome shotgun (WGS) entry which is preliminary data.</text>
</comment>
<dbReference type="InterPro" id="IPR013766">
    <property type="entry name" value="Thioredoxin_domain"/>
</dbReference>
<dbReference type="PANTHER" id="PTHR42852">
    <property type="entry name" value="THIOL:DISULFIDE INTERCHANGE PROTEIN DSBE"/>
    <property type="match status" value="1"/>
</dbReference>